<reference evidence="3" key="1">
    <citation type="submission" date="2025-08" db="UniProtKB">
        <authorList>
            <consortium name="RefSeq"/>
        </authorList>
    </citation>
    <scope>IDENTIFICATION</scope>
    <source>
        <tissue evidence="3">Total insect</tissue>
    </source>
</reference>
<organism evidence="3">
    <name type="scientific">Thrips palmi</name>
    <name type="common">Melon thrips</name>
    <dbReference type="NCBI Taxonomy" id="161013"/>
    <lineage>
        <taxon>Eukaryota</taxon>
        <taxon>Metazoa</taxon>
        <taxon>Ecdysozoa</taxon>
        <taxon>Arthropoda</taxon>
        <taxon>Hexapoda</taxon>
        <taxon>Insecta</taxon>
        <taxon>Pterygota</taxon>
        <taxon>Neoptera</taxon>
        <taxon>Paraneoptera</taxon>
        <taxon>Thysanoptera</taxon>
        <taxon>Terebrantia</taxon>
        <taxon>Thripoidea</taxon>
        <taxon>Thripidae</taxon>
        <taxon>Thrips</taxon>
    </lineage>
</organism>
<keyword evidence="2" id="KW-1185">Reference proteome</keyword>
<evidence type="ECO:0000256" key="1">
    <source>
        <dbReference type="SAM" id="MobiDB-lite"/>
    </source>
</evidence>
<feature type="region of interest" description="Disordered" evidence="1">
    <location>
        <begin position="44"/>
        <end position="85"/>
    </location>
</feature>
<dbReference type="OrthoDB" id="10500281at2759"/>
<dbReference type="Proteomes" id="UP000515158">
    <property type="component" value="Unplaced"/>
</dbReference>
<sequence length="184" mass="20169">MASKRKSPPTKLQELVELVPLCEASVNAVNALFAKGVELDHHEIPAKRKRSGDDEDRATSSPTTPVDKCAPGLNNNNNSITNNNIHSKRSMDHVLKKLTFKMMKDDMEAVTPEDHLCPPEEPNDETAASMQLRERQLAAMLRQLQVSTLLARTAEAKQSVSPCPAAPKSRSLAIRKHSLAGASR</sequence>
<name>A0A6P8Z4B6_THRPL</name>
<feature type="region of interest" description="Disordered" evidence="1">
    <location>
        <begin position="154"/>
        <end position="184"/>
    </location>
</feature>
<dbReference type="KEGG" id="tpal:117647324"/>
<evidence type="ECO:0000313" key="3">
    <source>
        <dbReference type="RefSeq" id="XP_034244935.1"/>
    </source>
</evidence>
<dbReference type="GeneID" id="117647324"/>
<dbReference type="InParanoid" id="A0A6P8Z4B6"/>
<dbReference type="RefSeq" id="XP_034244935.1">
    <property type="nucleotide sequence ID" value="XM_034389044.1"/>
</dbReference>
<gene>
    <name evidence="3" type="primary">LOC117647324</name>
</gene>
<evidence type="ECO:0000313" key="2">
    <source>
        <dbReference type="Proteomes" id="UP000515158"/>
    </source>
</evidence>
<protein>
    <submittedName>
        <fullName evidence="3">Uncharacterized protein LOC117647324</fullName>
    </submittedName>
</protein>
<dbReference type="AlphaFoldDB" id="A0A6P8Z4B6"/>
<feature type="compositionally biased region" description="Low complexity" evidence="1">
    <location>
        <begin position="74"/>
        <end position="85"/>
    </location>
</feature>
<accession>A0A6P8Z4B6</accession>
<proteinExistence type="predicted"/>